<reference evidence="1" key="1">
    <citation type="journal article" date="2023" name="Mol. Ecol. Resour.">
        <title>Chromosome-level genome assembly of a triploid poplar Populus alba 'Berolinensis'.</title>
        <authorList>
            <person name="Chen S."/>
            <person name="Yu Y."/>
            <person name="Wang X."/>
            <person name="Wang S."/>
            <person name="Zhang T."/>
            <person name="Zhou Y."/>
            <person name="He R."/>
            <person name="Meng N."/>
            <person name="Wang Y."/>
            <person name="Liu W."/>
            <person name="Liu Z."/>
            <person name="Liu J."/>
            <person name="Guo Q."/>
            <person name="Huang H."/>
            <person name="Sederoff R.R."/>
            <person name="Wang G."/>
            <person name="Qu G."/>
            <person name="Chen S."/>
        </authorList>
    </citation>
    <scope>NUCLEOTIDE SEQUENCE</scope>
    <source>
        <strain evidence="1">SC-2020</strain>
    </source>
</reference>
<evidence type="ECO:0000313" key="2">
    <source>
        <dbReference type="Proteomes" id="UP001164929"/>
    </source>
</evidence>
<organism evidence="1 2">
    <name type="scientific">Populus alba x Populus x berolinensis</name>
    <dbReference type="NCBI Taxonomy" id="444605"/>
    <lineage>
        <taxon>Eukaryota</taxon>
        <taxon>Viridiplantae</taxon>
        <taxon>Streptophyta</taxon>
        <taxon>Embryophyta</taxon>
        <taxon>Tracheophyta</taxon>
        <taxon>Spermatophyta</taxon>
        <taxon>Magnoliopsida</taxon>
        <taxon>eudicotyledons</taxon>
        <taxon>Gunneridae</taxon>
        <taxon>Pentapetalae</taxon>
        <taxon>rosids</taxon>
        <taxon>fabids</taxon>
        <taxon>Malpighiales</taxon>
        <taxon>Salicaceae</taxon>
        <taxon>Saliceae</taxon>
        <taxon>Populus</taxon>
    </lineage>
</organism>
<accession>A0AAD6Q141</accession>
<gene>
    <name evidence="1" type="ORF">NC653_030061</name>
</gene>
<sequence length="61" mass="6827">MEGQWASKSLAAGSIEVLEECGEMVVRFRSGVLVSCLVYLWFRVVVVDRVLGLARVSLWPE</sequence>
<protein>
    <submittedName>
        <fullName evidence="1">Uncharacterized protein</fullName>
    </submittedName>
</protein>
<dbReference type="AlphaFoldDB" id="A0AAD6Q141"/>
<keyword evidence="2" id="KW-1185">Reference proteome</keyword>
<proteinExistence type="predicted"/>
<comment type="caution">
    <text evidence="1">The sequence shown here is derived from an EMBL/GenBank/DDBJ whole genome shotgun (WGS) entry which is preliminary data.</text>
</comment>
<dbReference type="EMBL" id="JAQIZT010000013">
    <property type="protein sequence ID" value="KAJ6973910.1"/>
    <property type="molecule type" value="Genomic_DNA"/>
</dbReference>
<name>A0AAD6Q141_9ROSI</name>
<dbReference type="Proteomes" id="UP001164929">
    <property type="component" value="Chromosome 13"/>
</dbReference>
<evidence type="ECO:0000313" key="1">
    <source>
        <dbReference type="EMBL" id="KAJ6973910.1"/>
    </source>
</evidence>